<name>A0ABM4A984_ZIZJJ</name>
<sequence>MLQANQLHGIVGKPISNSGFPHLQVIDLSYDNFTGTKIFYDRIQDVLAAIDLSNNMFKEEIPESIGSLQGLHGIYQTFESLDLSGNELSGEIPHQLMQLTFLAFFNVSYNHLTGPIPQGNQFGTFGTSSYIGNLGLCGNPLQVKCGNSESPKVPPASFGENKNPFFGFEYDWITILPGYGCGLVVGLVVGNIVITERRYWFTKILYRIMNER</sequence>
<evidence type="ECO:0000256" key="10">
    <source>
        <dbReference type="ARBA" id="ARBA00023180"/>
    </source>
</evidence>
<dbReference type="RefSeq" id="XP_060673294.1">
    <property type="nucleotide sequence ID" value="XM_060817311.1"/>
</dbReference>
<dbReference type="PANTHER" id="PTHR27004">
    <property type="entry name" value="RECEPTOR-LIKE PROTEIN 12 ISOFORM X1"/>
    <property type="match status" value="1"/>
</dbReference>
<keyword evidence="3" id="KW-1003">Cell membrane</keyword>
<dbReference type="GeneID" id="107421522"/>
<evidence type="ECO:0000313" key="12">
    <source>
        <dbReference type="Proteomes" id="UP001652623"/>
    </source>
</evidence>
<keyword evidence="5 11" id="KW-0812">Transmembrane</keyword>
<accession>A0ABM4A984</accession>
<dbReference type="PANTHER" id="PTHR27004:SF447">
    <property type="entry name" value="RECEPTOR LIKE PROTEIN 30-LIKE"/>
    <property type="match status" value="1"/>
</dbReference>
<evidence type="ECO:0000256" key="4">
    <source>
        <dbReference type="ARBA" id="ARBA00022614"/>
    </source>
</evidence>
<proteinExistence type="inferred from homology"/>
<evidence type="ECO:0000256" key="6">
    <source>
        <dbReference type="ARBA" id="ARBA00022737"/>
    </source>
</evidence>
<keyword evidence="7 11" id="KW-1133">Transmembrane helix</keyword>
<evidence type="ECO:0000256" key="5">
    <source>
        <dbReference type="ARBA" id="ARBA00022692"/>
    </source>
</evidence>
<evidence type="ECO:0000256" key="1">
    <source>
        <dbReference type="ARBA" id="ARBA00004251"/>
    </source>
</evidence>
<evidence type="ECO:0000256" key="3">
    <source>
        <dbReference type="ARBA" id="ARBA00022475"/>
    </source>
</evidence>
<dbReference type="InterPro" id="IPR032675">
    <property type="entry name" value="LRR_dom_sf"/>
</dbReference>
<evidence type="ECO:0000313" key="13">
    <source>
        <dbReference type="RefSeq" id="XP_060673294.1"/>
    </source>
</evidence>
<keyword evidence="10" id="KW-0325">Glycoprotein</keyword>
<evidence type="ECO:0000256" key="7">
    <source>
        <dbReference type="ARBA" id="ARBA00022989"/>
    </source>
</evidence>
<comment type="subcellular location">
    <subcellularLocation>
        <location evidence="1">Cell membrane</location>
        <topology evidence="1">Single-pass type I membrane protein</topology>
    </subcellularLocation>
</comment>
<reference evidence="13" key="1">
    <citation type="submission" date="2025-08" db="UniProtKB">
        <authorList>
            <consortium name="RefSeq"/>
        </authorList>
    </citation>
    <scope>IDENTIFICATION</scope>
    <source>
        <tissue evidence="13">Seedling</tissue>
    </source>
</reference>
<keyword evidence="6" id="KW-0677">Repeat</keyword>
<protein>
    <submittedName>
        <fullName evidence="13">Receptor-like protein 9DC3</fullName>
    </submittedName>
</protein>
<gene>
    <name evidence="13" type="primary">LOC107421522</name>
</gene>
<evidence type="ECO:0000256" key="11">
    <source>
        <dbReference type="SAM" id="Phobius"/>
    </source>
</evidence>
<dbReference type="Pfam" id="PF00560">
    <property type="entry name" value="LRR_1"/>
    <property type="match status" value="2"/>
</dbReference>
<dbReference type="SUPFAM" id="SSF52058">
    <property type="entry name" value="L domain-like"/>
    <property type="match status" value="1"/>
</dbReference>
<evidence type="ECO:0000256" key="9">
    <source>
        <dbReference type="ARBA" id="ARBA00023170"/>
    </source>
</evidence>
<keyword evidence="8 11" id="KW-0472">Membrane</keyword>
<dbReference type="Gene3D" id="3.80.10.10">
    <property type="entry name" value="Ribonuclease Inhibitor"/>
    <property type="match status" value="1"/>
</dbReference>
<feature type="transmembrane region" description="Helical" evidence="11">
    <location>
        <begin position="172"/>
        <end position="194"/>
    </location>
</feature>
<keyword evidence="9" id="KW-0675">Receptor</keyword>
<dbReference type="InterPro" id="IPR001611">
    <property type="entry name" value="Leu-rich_rpt"/>
</dbReference>
<dbReference type="Proteomes" id="UP001652623">
    <property type="component" value="Chromosome 5"/>
</dbReference>
<keyword evidence="12" id="KW-1185">Reference proteome</keyword>
<evidence type="ECO:0000256" key="2">
    <source>
        <dbReference type="ARBA" id="ARBA00009592"/>
    </source>
</evidence>
<keyword evidence="4" id="KW-0433">Leucine-rich repeat</keyword>
<evidence type="ECO:0000256" key="8">
    <source>
        <dbReference type="ARBA" id="ARBA00023136"/>
    </source>
</evidence>
<organism evidence="12 13">
    <name type="scientific">Ziziphus jujuba</name>
    <name type="common">Chinese jujube</name>
    <name type="synonym">Ziziphus sativa</name>
    <dbReference type="NCBI Taxonomy" id="326968"/>
    <lineage>
        <taxon>Eukaryota</taxon>
        <taxon>Viridiplantae</taxon>
        <taxon>Streptophyta</taxon>
        <taxon>Embryophyta</taxon>
        <taxon>Tracheophyta</taxon>
        <taxon>Spermatophyta</taxon>
        <taxon>Magnoliopsida</taxon>
        <taxon>eudicotyledons</taxon>
        <taxon>Gunneridae</taxon>
        <taxon>Pentapetalae</taxon>
        <taxon>rosids</taxon>
        <taxon>fabids</taxon>
        <taxon>Rosales</taxon>
        <taxon>Rhamnaceae</taxon>
        <taxon>Paliureae</taxon>
        <taxon>Ziziphus</taxon>
    </lineage>
</organism>
<comment type="similarity">
    <text evidence="2">Belongs to the RLP family.</text>
</comment>